<evidence type="ECO:0000313" key="4">
    <source>
        <dbReference type="Proteomes" id="UP001325479"/>
    </source>
</evidence>
<reference evidence="3 4" key="1">
    <citation type="submission" date="2023-12" db="EMBL/GenBank/DDBJ databases">
        <title>Genome sequencing and assembly of bacterial species from a model synthetic community.</title>
        <authorList>
            <person name="Hogle S.L."/>
        </authorList>
    </citation>
    <scope>NUCLEOTIDE SEQUENCE [LARGE SCALE GENOMIC DNA]</scope>
    <source>
        <strain evidence="3 4">HAMBI 2494</strain>
    </source>
</reference>
<dbReference type="Proteomes" id="UP001325479">
    <property type="component" value="Chromosome"/>
</dbReference>
<dbReference type="RefSeq" id="WP_114814668.1">
    <property type="nucleotide sequence ID" value="NZ_CP139965.1"/>
</dbReference>
<proteinExistence type="predicted"/>
<sequence length="332" mass="36006">MVTQTTKKTTARKSPAKRLSSSTNSQRFEPAKLDSLFIVLDAIAWLDTPSNGQIAQFAGIDPRTAGKLLKNACQIGMVDSVGAGYALVLPYPYKGSKEQKEAVVREALVRLPLLTGVRQFLRLGDKTDVALRKAATIAGITPFVPADINPLLEWAQSLGALQPALIAEDLVDAAESKKEQRHKDEKGRRIAFLSHSSIDKPFIRQLAADLTANGVDVWLDEQRIRVGDSIPEKIAQGLAGSDFFLIGMSESSANSPWVQKELNNALVNEVQRRKVHILPLKLDESPMPQILADKKYADFSKSYKAGLCSGQLIPDTALSFSSATAGASPSLN</sequence>
<feature type="region of interest" description="Disordered" evidence="1">
    <location>
        <begin position="1"/>
        <end position="25"/>
    </location>
</feature>
<dbReference type="Pfam" id="PF13676">
    <property type="entry name" value="TIR_2"/>
    <property type="match status" value="1"/>
</dbReference>
<feature type="domain" description="TIR" evidence="2">
    <location>
        <begin position="187"/>
        <end position="307"/>
    </location>
</feature>
<accession>A0ABZ0WDZ2</accession>
<name>A0ABZ0WDZ2_9BURK</name>
<dbReference type="PROSITE" id="PS50104">
    <property type="entry name" value="TIR"/>
    <property type="match status" value="1"/>
</dbReference>
<dbReference type="SUPFAM" id="SSF52200">
    <property type="entry name" value="Toll/Interleukin receptor TIR domain"/>
    <property type="match status" value="1"/>
</dbReference>
<organism evidence="3 4">
    <name type="scientific">Paraburkholderia kururiensis</name>
    <dbReference type="NCBI Taxonomy" id="984307"/>
    <lineage>
        <taxon>Bacteria</taxon>
        <taxon>Pseudomonadati</taxon>
        <taxon>Pseudomonadota</taxon>
        <taxon>Betaproteobacteria</taxon>
        <taxon>Burkholderiales</taxon>
        <taxon>Burkholderiaceae</taxon>
        <taxon>Paraburkholderia</taxon>
    </lineage>
</organism>
<dbReference type="InterPro" id="IPR000157">
    <property type="entry name" value="TIR_dom"/>
</dbReference>
<dbReference type="EMBL" id="CP139965">
    <property type="protein sequence ID" value="WQD75547.1"/>
    <property type="molecule type" value="Genomic_DNA"/>
</dbReference>
<evidence type="ECO:0000313" key="3">
    <source>
        <dbReference type="EMBL" id="WQD75547.1"/>
    </source>
</evidence>
<keyword evidence="4" id="KW-1185">Reference proteome</keyword>
<keyword evidence="3" id="KW-0675">Receptor</keyword>
<evidence type="ECO:0000259" key="2">
    <source>
        <dbReference type="PROSITE" id="PS50104"/>
    </source>
</evidence>
<dbReference type="Gene3D" id="3.40.50.10140">
    <property type="entry name" value="Toll/interleukin-1 receptor homology (TIR) domain"/>
    <property type="match status" value="1"/>
</dbReference>
<gene>
    <name evidence="3" type="ORF">U0042_15400</name>
</gene>
<evidence type="ECO:0000256" key="1">
    <source>
        <dbReference type="SAM" id="MobiDB-lite"/>
    </source>
</evidence>
<protein>
    <submittedName>
        <fullName evidence="3">Toll/interleukin-1 receptor domain-containing protein</fullName>
    </submittedName>
</protein>
<dbReference type="InterPro" id="IPR035897">
    <property type="entry name" value="Toll_tir_struct_dom_sf"/>
</dbReference>